<dbReference type="SUPFAM" id="SSF111126">
    <property type="entry name" value="Ligand-binding domain in the NO signalling and Golgi transport"/>
    <property type="match status" value="1"/>
</dbReference>
<dbReference type="GO" id="GO:0005525">
    <property type="term" value="F:GTP binding"/>
    <property type="evidence" value="ECO:0007669"/>
    <property type="project" value="UniProtKB-KW"/>
</dbReference>
<proteinExistence type="inferred from homology"/>
<dbReference type="Pfam" id="PF00211">
    <property type="entry name" value="Guanylate_cyc"/>
    <property type="match status" value="1"/>
</dbReference>
<dbReference type="InterPro" id="IPR011644">
    <property type="entry name" value="Heme_NO-bd"/>
</dbReference>
<dbReference type="GO" id="GO:0070026">
    <property type="term" value="F:nitric oxide binding"/>
    <property type="evidence" value="ECO:0007669"/>
    <property type="project" value="TreeGrafter"/>
</dbReference>
<keyword evidence="7" id="KW-0141">cGMP biosynthesis</keyword>
<dbReference type="GO" id="GO:0070482">
    <property type="term" value="P:response to oxygen levels"/>
    <property type="evidence" value="ECO:0007669"/>
    <property type="project" value="TreeGrafter"/>
</dbReference>
<dbReference type="InterPro" id="IPR038158">
    <property type="entry name" value="H-NOX_domain_sf"/>
</dbReference>
<keyword evidence="4" id="KW-0547">Nucleotide-binding</keyword>
<evidence type="ECO:0000256" key="5">
    <source>
        <dbReference type="ARBA" id="ARBA00023134"/>
    </source>
</evidence>
<evidence type="ECO:0000313" key="13">
    <source>
        <dbReference type="Proteomes" id="UP001209878"/>
    </source>
</evidence>
<dbReference type="GO" id="GO:0020037">
    <property type="term" value="F:heme binding"/>
    <property type="evidence" value="ECO:0007669"/>
    <property type="project" value="InterPro"/>
</dbReference>
<feature type="domain" description="Guanylate cyclase" evidence="11">
    <location>
        <begin position="422"/>
        <end position="550"/>
    </location>
</feature>
<organism evidence="12 13">
    <name type="scientific">Ridgeia piscesae</name>
    <name type="common">Tubeworm</name>
    <dbReference type="NCBI Taxonomy" id="27915"/>
    <lineage>
        <taxon>Eukaryota</taxon>
        <taxon>Metazoa</taxon>
        <taxon>Spiralia</taxon>
        <taxon>Lophotrochozoa</taxon>
        <taxon>Annelida</taxon>
        <taxon>Polychaeta</taxon>
        <taxon>Sedentaria</taxon>
        <taxon>Canalipalpata</taxon>
        <taxon>Sabellida</taxon>
        <taxon>Siboglinidae</taxon>
        <taxon>Ridgeia</taxon>
    </lineage>
</organism>
<feature type="coiled-coil region" evidence="9">
    <location>
        <begin position="358"/>
        <end position="385"/>
    </location>
</feature>
<dbReference type="FunFam" id="3.30.70.1230:FF:000007">
    <property type="entry name" value="Guanylate cyclase soluble subunit alpha-3"/>
    <property type="match status" value="1"/>
</dbReference>
<evidence type="ECO:0000256" key="4">
    <source>
        <dbReference type="ARBA" id="ARBA00022741"/>
    </source>
</evidence>
<keyword evidence="5" id="KW-0342">GTP-binding</keyword>
<dbReference type="Gene3D" id="3.30.70.1230">
    <property type="entry name" value="Nucleotide cyclase"/>
    <property type="match status" value="1"/>
</dbReference>
<dbReference type="InterPro" id="IPR024096">
    <property type="entry name" value="NO_sig/Golgi_transp_ligand-bd"/>
</dbReference>
<dbReference type="Pfam" id="PF07700">
    <property type="entry name" value="HNOB"/>
    <property type="match status" value="1"/>
</dbReference>
<dbReference type="GO" id="GO:0008074">
    <property type="term" value="C:guanylate cyclase complex, soluble"/>
    <property type="evidence" value="ECO:0007669"/>
    <property type="project" value="TreeGrafter"/>
</dbReference>
<comment type="similarity">
    <text evidence="8">Belongs to the adenylyl cyclase class-4/guanylyl cyclase family.</text>
</comment>
<dbReference type="GO" id="GO:0004383">
    <property type="term" value="F:guanylate cyclase activity"/>
    <property type="evidence" value="ECO:0007669"/>
    <property type="project" value="UniProtKB-EC"/>
</dbReference>
<comment type="caution">
    <text evidence="12">The sequence shown here is derived from an EMBL/GenBank/DDBJ whole genome shotgun (WGS) entry which is preliminary data.</text>
</comment>
<keyword evidence="9" id="KW-0175">Coiled coil</keyword>
<evidence type="ECO:0000256" key="7">
    <source>
        <dbReference type="ARBA" id="ARBA00023293"/>
    </source>
</evidence>
<dbReference type="EMBL" id="JAODUO010001481">
    <property type="protein sequence ID" value="KAK2163097.1"/>
    <property type="molecule type" value="Genomic_DNA"/>
</dbReference>
<gene>
    <name evidence="12" type="ORF">NP493_1482g00001</name>
</gene>
<keyword evidence="3" id="KW-0963">Cytoplasm</keyword>
<feature type="region of interest" description="Disordered" evidence="10">
    <location>
        <begin position="615"/>
        <end position="641"/>
    </location>
</feature>
<sequence>MYGLIIEGIADAIKNKYGEEKWEEVRRQAGVTHTHFIAEKRYSETIVPQLLRAAVVVIGVPLSDIMGFVGNSFVEYVSRYGYERILRVLGRHVRDFLNGLDNLHEYLRFTYPYMKPPSFYCEDETATGLKLHYRSRRKGFLHYVIGQIRAVGQIYYNTVIEVEILKEEESLDMVHIIMLLKFDNSSYVETVADTTPNAENLLINSDVFFEVFPFHILFDEKMFIKNIGSGLMAVLPDLVGKHVDEIFGVTRPLVEFNIDNLKMYANNIFELESIDPVTSTRSTQGRLANAMDSLADDTKRKLKLKGQMLYMDDWQVIVFLATPVMENIAKMFDVGLYINDLSMHDSSRDLVLAGTQQSAELKLALDQEQQKSKVLEESMQQLDVEMKRTDELLYQMIPKAVADRLRKGEPAVNTCEVFENVTILFSDVVGFTRICSQITPMAVVSMLNGMYTSFDQLSEKNKVYKVETIGDAYMVVSGAPTITPFHPLYVANMAFDMLAAMVDLIDPSTGSHMRIRVGAHSGTVVAGVVGMKMPRYCLFGNTVNTASRMECDGEAMRINISETTKAQLEQYAYKFEDHGTIEVKGTGILKTFWLTQRPSDDVDIMALGCPLTVNAEDSDSEREGLSPKGKKTGNGQAGKKP</sequence>
<dbReference type="Proteomes" id="UP001209878">
    <property type="component" value="Unassembled WGS sequence"/>
</dbReference>
<dbReference type="Pfam" id="PF07701">
    <property type="entry name" value="HNOBA"/>
    <property type="match status" value="1"/>
</dbReference>
<dbReference type="Gene3D" id="3.90.1520.10">
    <property type="entry name" value="H-NOX domain"/>
    <property type="match status" value="1"/>
</dbReference>
<name>A0AAD9K1M2_RIDPI</name>
<evidence type="ECO:0000256" key="2">
    <source>
        <dbReference type="ARBA" id="ARBA00012202"/>
    </source>
</evidence>
<evidence type="ECO:0000313" key="12">
    <source>
        <dbReference type="EMBL" id="KAK2163097.1"/>
    </source>
</evidence>
<dbReference type="InterPro" id="IPR018297">
    <property type="entry name" value="A/G_cyclase_CS"/>
</dbReference>
<accession>A0AAD9K1M2</accession>
<dbReference type="SUPFAM" id="SSF55073">
    <property type="entry name" value="Nucleotide cyclase"/>
    <property type="match status" value="1"/>
</dbReference>
<evidence type="ECO:0000256" key="8">
    <source>
        <dbReference type="RuleBase" id="RU000405"/>
    </source>
</evidence>
<dbReference type="GO" id="GO:0038060">
    <property type="term" value="P:nitric oxide-cGMP-mediated signaling"/>
    <property type="evidence" value="ECO:0007669"/>
    <property type="project" value="TreeGrafter"/>
</dbReference>
<evidence type="ECO:0000256" key="10">
    <source>
        <dbReference type="SAM" id="MobiDB-lite"/>
    </source>
</evidence>
<evidence type="ECO:0000259" key="11">
    <source>
        <dbReference type="PROSITE" id="PS50125"/>
    </source>
</evidence>
<dbReference type="CDD" id="cd07302">
    <property type="entry name" value="CHD"/>
    <property type="match status" value="1"/>
</dbReference>
<keyword evidence="13" id="KW-1185">Reference proteome</keyword>
<evidence type="ECO:0000256" key="9">
    <source>
        <dbReference type="SAM" id="Coils"/>
    </source>
</evidence>
<dbReference type="GO" id="GO:0019826">
    <property type="term" value="F:oxygen sensor activity"/>
    <property type="evidence" value="ECO:0007669"/>
    <property type="project" value="TreeGrafter"/>
</dbReference>
<evidence type="ECO:0000256" key="3">
    <source>
        <dbReference type="ARBA" id="ARBA00022490"/>
    </source>
</evidence>
<dbReference type="PANTHER" id="PTHR45655:SF10">
    <property type="entry name" value="SOLUBLE GUANYLATE CYCLASE 88E"/>
    <property type="match status" value="1"/>
</dbReference>
<dbReference type="InterPro" id="IPR001054">
    <property type="entry name" value="A/G_cyclase"/>
</dbReference>
<dbReference type="InterPro" id="IPR042463">
    <property type="entry name" value="HNOB_dom_associated_sf"/>
</dbReference>
<keyword evidence="6 8" id="KW-0456">Lyase</keyword>
<dbReference type="EC" id="4.6.1.2" evidence="2"/>
<dbReference type="Gene3D" id="6.10.250.780">
    <property type="match status" value="1"/>
</dbReference>
<dbReference type="PROSITE" id="PS50125">
    <property type="entry name" value="GUANYLATE_CYCLASE_2"/>
    <property type="match status" value="1"/>
</dbReference>
<dbReference type="Gene3D" id="3.30.450.260">
    <property type="entry name" value="Haem NO binding associated domain"/>
    <property type="match status" value="1"/>
</dbReference>
<dbReference type="PANTHER" id="PTHR45655">
    <property type="entry name" value="GUANYLATE CYCLASE SOLUBLE SUBUNIT BETA-2"/>
    <property type="match status" value="1"/>
</dbReference>
<dbReference type="InterPro" id="IPR011645">
    <property type="entry name" value="HNOB_dom_associated"/>
</dbReference>
<dbReference type="AlphaFoldDB" id="A0AAD9K1M2"/>
<reference evidence="12" key="1">
    <citation type="journal article" date="2023" name="Mol. Biol. Evol.">
        <title>Third-Generation Sequencing Reveals the Adaptive Role of the Epigenome in Three Deep-Sea Polychaetes.</title>
        <authorList>
            <person name="Perez M."/>
            <person name="Aroh O."/>
            <person name="Sun Y."/>
            <person name="Lan Y."/>
            <person name="Juniper S.K."/>
            <person name="Young C.R."/>
            <person name="Angers B."/>
            <person name="Qian P.Y."/>
        </authorList>
    </citation>
    <scope>NUCLEOTIDE SEQUENCE</scope>
    <source>
        <strain evidence="12">R07B-5</strain>
    </source>
</reference>
<dbReference type="InterPro" id="IPR029787">
    <property type="entry name" value="Nucleotide_cyclase"/>
</dbReference>
<evidence type="ECO:0000256" key="6">
    <source>
        <dbReference type="ARBA" id="ARBA00023239"/>
    </source>
</evidence>
<protein>
    <recommendedName>
        <fullName evidence="2">guanylate cyclase</fullName>
        <ecNumber evidence="2">4.6.1.2</ecNumber>
    </recommendedName>
</protein>
<dbReference type="PROSITE" id="PS00452">
    <property type="entry name" value="GUANYLATE_CYCLASE_1"/>
    <property type="match status" value="1"/>
</dbReference>
<dbReference type="SMART" id="SM00044">
    <property type="entry name" value="CYCc"/>
    <property type="match status" value="1"/>
</dbReference>
<evidence type="ECO:0000256" key="1">
    <source>
        <dbReference type="ARBA" id="ARBA00004496"/>
    </source>
</evidence>
<comment type="subcellular location">
    <subcellularLocation>
        <location evidence="1">Cytoplasm</location>
    </subcellularLocation>
</comment>